<proteinExistence type="predicted"/>
<dbReference type="SMART" id="SM00327">
    <property type="entry name" value="VWA"/>
    <property type="match status" value="1"/>
</dbReference>
<protein>
    <submittedName>
        <fullName evidence="5">von Willebrand factor, type A</fullName>
    </submittedName>
</protein>
<dbReference type="PANTHER" id="PTHR45737:SF6">
    <property type="entry name" value="VON WILLEBRAND FACTOR A DOMAIN-CONTAINING PROTEIN 5A"/>
    <property type="match status" value="1"/>
</dbReference>
<keyword evidence="6" id="KW-1185">Reference proteome</keyword>
<feature type="signal peptide" evidence="2">
    <location>
        <begin position="1"/>
        <end position="27"/>
    </location>
</feature>
<dbReference type="SUPFAM" id="SSF53300">
    <property type="entry name" value="vWA-like"/>
    <property type="match status" value="1"/>
</dbReference>
<dbReference type="InterPro" id="IPR036465">
    <property type="entry name" value="vWFA_dom_sf"/>
</dbReference>
<feature type="domain" description="VWFA" evidence="3">
    <location>
        <begin position="309"/>
        <end position="485"/>
    </location>
</feature>
<evidence type="ECO:0000259" key="3">
    <source>
        <dbReference type="PROSITE" id="PS50234"/>
    </source>
</evidence>
<evidence type="ECO:0000256" key="2">
    <source>
        <dbReference type="SAM" id="SignalP"/>
    </source>
</evidence>
<dbReference type="PROSITE" id="PS51468">
    <property type="entry name" value="VIT"/>
    <property type="match status" value="1"/>
</dbReference>
<dbReference type="SMART" id="SM00609">
    <property type="entry name" value="VIT"/>
    <property type="match status" value="1"/>
</dbReference>
<dbReference type="InterPro" id="IPR013694">
    <property type="entry name" value="VIT"/>
</dbReference>
<dbReference type="Gene3D" id="3.40.50.410">
    <property type="entry name" value="von Willebrand factor, type A domain"/>
    <property type="match status" value="1"/>
</dbReference>
<evidence type="ECO:0000313" key="6">
    <source>
        <dbReference type="Proteomes" id="UP000005695"/>
    </source>
</evidence>
<comment type="caution">
    <text evidence="5">The sequence shown here is derived from an EMBL/GenBank/DDBJ whole genome shotgun (WGS) entry which is preliminary data.</text>
</comment>
<dbReference type="EMBL" id="AAEW02000018">
    <property type="protein sequence ID" value="EAT14777.1"/>
    <property type="molecule type" value="Genomic_DNA"/>
</dbReference>
<dbReference type="PANTHER" id="PTHR45737">
    <property type="entry name" value="VON WILLEBRAND FACTOR A DOMAIN-CONTAINING PROTEIN 5A"/>
    <property type="match status" value="1"/>
</dbReference>
<dbReference type="Pfam" id="PF08487">
    <property type="entry name" value="VIT"/>
    <property type="match status" value="1"/>
</dbReference>
<dbReference type="AlphaFoldDB" id="Q1JWY1"/>
<evidence type="ECO:0000256" key="1">
    <source>
        <dbReference type="SAM" id="MobiDB-lite"/>
    </source>
</evidence>
<dbReference type="InterPro" id="IPR002035">
    <property type="entry name" value="VWF_A"/>
</dbReference>
<feature type="chain" id="PRO_5004192632" evidence="2">
    <location>
        <begin position="28"/>
        <end position="698"/>
    </location>
</feature>
<feature type="domain" description="VIT" evidence="4">
    <location>
        <begin position="28"/>
        <end position="156"/>
    </location>
</feature>
<organism evidence="5 6">
    <name type="scientific">Desulfuromonas acetoxidans (strain DSM 684 / 11070)</name>
    <dbReference type="NCBI Taxonomy" id="281689"/>
    <lineage>
        <taxon>Bacteria</taxon>
        <taxon>Pseudomonadati</taxon>
        <taxon>Thermodesulfobacteriota</taxon>
        <taxon>Desulfuromonadia</taxon>
        <taxon>Desulfuromonadales</taxon>
        <taxon>Desulfuromonadaceae</taxon>
        <taxon>Desulfuromonas</taxon>
    </lineage>
</organism>
<evidence type="ECO:0000259" key="4">
    <source>
        <dbReference type="PROSITE" id="PS51468"/>
    </source>
</evidence>
<name>Q1JWY1_DESA6</name>
<gene>
    <name evidence="5" type="ORF">Dace_0831</name>
</gene>
<dbReference type="PROSITE" id="PS50234">
    <property type="entry name" value="VWFA"/>
    <property type="match status" value="1"/>
</dbReference>
<dbReference type="Pfam" id="PF13768">
    <property type="entry name" value="VWA_3"/>
    <property type="match status" value="1"/>
</dbReference>
<feature type="compositionally biased region" description="Polar residues" evidence="1">
    <location>
        <begin position="658"/>
        <end position="669"/>
    </location>
</feature>
<feature type="region of interest" description="Disordered" evidence="1">
    <location>
        <begin position="617"/>
        <end position="678"/>
    </location>
</feature>
<reference evidence="5" key="1">
    <citation type="submission" date="2006-05" db="EMBL/GenBank/DDBJ databases">
        <title>Annotation of the draft genome assembly of Desulfuromonas acetoxidans DSM 684.</title>
        <authorList>
            <consortium name="US DOE Joint Genome Institute (JGI-ORNL)"/>
            <person name="Larimer F."/>
            <person name="Land M."/>
            <person name="Hauser L."/>
        </authorList>
    </citation>
    <scope>NUCLEOTIDE SEQUENCE [LARGE SCALE GENOMIC DNA]</scope>
    <source>
        <strain evidence="5">DSM 684</strain>
    </source>
</reference>
<accession>Q1JWY1</accession>
<dbReference type="Proteomes" id="UP000005695">
    <property type="component" value="Unassembled WGS sequence"/>
</dbReference>
<keyword evidence="2" id="KW-0732">Signal</keyword>
<feature type="compositionally biased region" description="Basic and acidic residues" evidence="1">
    <location>
        <begin position="617"/>
        <end position="628"/>
    </location>
</feature>
<evidence type="ECO:0000313" key="5">
    <source>
        <dbReference type="EMBL" id="EAT14777.1"/>
    </source>
</evidence>
<dbReference type="RefSeq" id="WP_006002143.1">
    <property type="nucleotide sequence ID" value="NZ_AAEW02000018.1"/>
</dbReference>
<reference evidence="5" key="2">
    <citation type="submission" date="2006-05" db="EMBL/GenBank/DDBJ databases">
        <title>Sequencing of the draft genome and assembly of Desulfuromonas acetoxidans DSM 684.</title>
        <authorList>
            <consortium name="US DOE Joint Genome Institute (JGI-PGF)"/>
            <person name="Copeland A."/>
            <person name="Lucas S."/>
            <person name="Lapidus A."/>
            <person name="Barry K."/>
            <person name="Detter J.C."/>
            <person name="Glavina del Rio T."/>
            <person name="Hammon N."/>
            <person name="Israni S."/>
            <person name="Dalin E."/>
            <person name="Tice H."/>
            <person name="Bruce D."/>
            <person name="Pitluck S."/>
            <person name="Richardson P."/>
        </authorList>
    </citation>
    <scope>NUCLEOTIDE SEQUENCE [LARGE SCALE GENOMIC DNA]</scope>
    <source>
        <strain evidence="5">DSM 684</strain>
    </source>
</reference>
<dbReference type="OrthoDB" id="9784383at2"/>
<sequence length="698" mass="77262">MRSLLKKTLIPLIAITTCLFLSGTALAAGLLKPVGANDDAALAISAHRVDVTINNGFVRTEVDQVFTNSGTSAIEGLYSFPLPHQASLSELSMWVGEREILGEVVEKERSRQIYEQQKAQGNQVALAEKNDFKSFDTRIGNIPPQADVRVRLVYYQPMSIDLNIGRYLYPLREGNTDEERLSFWSVDDRVSGPFHFHLQLKSAFPIKDVRLPGLENEAVVQYGGATHGDGEEASEQGGEQGNNQIVDVTIDRPAGASLNKDIVFLYRLDDTTPARIELIPYKADRNATGTMMLVVTPAADLQPITEGTDWTFVLDVSGSMDGHKIATLADGVSQTLGKLNSNDRFRIITFNQSAADLTRGFVTATPEAVGQWINRVKTIAAGGSTNLFAGLETACRRLDDDRTTSIVLVTDGVANVGRTEQREFLQLLTEYDVRLFTFVIGNSANRPLLDRLAKDSGGFAMQISDVDDIQGRLIQAKAKVLYEKMHDVRIEIDGEKVDDLTPATIGNLYLGQQLVLFGHYHGSGEVTIKMKARISGEEKEWRCTAMLPEVATDNPELERLWALSRIDELMAEVRELGETEQLTSQIVDLGVHYSLVTDYTSMLVLNDDVYEQEGISRRNADRVAKERQAQQQRSQQPVRNYRVDNTPQQRSTDDASAPAQQTSTFNNRPSPGIGHGSGPVSLIAVPLVAWLNRRKRNR</sequence>